<evidence type="ECO:0000256" key="1">
    <source>
        <dbReference type="SAM" id="MobiDB-lite"/>
    </source>
</evidence>
<feature type="compositionally biased region" description="Basic and acidic residues" evidence="1">
    <location>
        <begin position="121"/>
        <end position="137"/>
    </location>
</feature>
<organism evidence="2 3">
    <name type="scientific">Salinirubrum litoreum</name>
    <dbReference type="NCBI Taxonomy" id="1126234"/>
    <lineage>
        <taxon>Archaea</taxon>
        <taxon>Methanobacteriati</taxon>
        <taxon>Methanobacteriota</taxon>
        <taxon>Stenosarchaea group</taxon>
        <taxon>Halobacteria</taxon>
        <taxon>Halobacteriales</taxon>
        <taxon>Haloferacaceae</taxon>
        <taxon>Salinirubrum</taxon>
    </lineage>
</organism>
<keyword evidence="3" id="KW-1185">Reference proteome</keyword>
<dbReference type="EMBL" id="JBHSKX010000004">
    <property type="protein sequence ID" value="MFC5368805.1"/>
    <property type="molecule type" value="Genomic_DNA"/>
</dbReference>
<feature type="region of interest" description="Disordered" evidence="1">
    <location>
        <begin position="109"/>
        <end position="137"/>
    </location>
</feature>
<comment type="caution">
    <text evidence="2">The sequence shown here is derived from an EMBL/GenBank/DDBJ whole genome shotgun (WGS) entry which is preliminary data.</text>
</comment>
<sequence length="160" mass="17974">MTDERREEFTEALFDAIREVAAEYGLPEKAVAIERADPTVLALRGDLTADDEDEQPTPVELVVQLSGDMARARRVNLDARAVREDLAIDPEEVARSFDITSADLGRLVAEESGQRVSTDSAGREQDADERRDDFDRDDVRARIDHLTRLKSLDDVKQYGK</sequence>
<gene>
    <name evidence="2" type="ORF">ACFPJ5_17920</name>
</gene>
<dbReference type="RefSeq" id="WP_227231374.1">
    <property type="nucleotide sequence ID" value="NZ_JAJCVJ010000003.1"/>
</dbReference>
<dbReference type="Proteomes" id="UP001596201">
    <property type="component" value="Unassembled WGS sequence"/>
</dbReference>
<reference evidence="2 3" key="1">
    <citation type="journal article" date="2019" name="Int. J. Syst. Evol. Microbiol.">
        <title>The Global Catalogue of Microorganisms (GCM) 10K type strain sequencing project: providing services to taxonomists for standard genome sequencing and annotation.</title>
        <authorList>
            <consortium name="The Broad Institute Genomics Platform"/>
            <consortium name="The Broad Institute Genome Sequencing Center for Infectious Disease"/>
            <person name="Wu L."/>
            <person name="Ma J."/>
        </authorList>
    </citation>
    <scope>NUCLEOTIDE SEQUENCE [LARGE SCALE GENOMIC DNA]</scope>
    <source>
        <strain evidence="2 3">CGMCC 1.12237</strain>
    </source>
</reference>
<evidence type="ECO:0000313" key="3">
    <source>
        <dbReference type="Proteomes" id="UP001596201"/>
    </source>
</evidence>
<proteinExistence type="predicted"/>
<name>A0ABD5RFK9_9EURY</name>
<evidence type="ECO:0000313" key="2">
    <source>
        <dbReference type="EMBL" id="MFC5368805.1"/>
    </source>
</evidence>
<dbReference type="AlphaFoldDB" id="A0ABD5RFK9"/>
<protein>
    <submittedName>
        <fullName evidence="2">Uncharacterized protein</fullName>
    </submittedName>
</protein>
<accession>A0ABD5RFK9</accession>